<comment type="caution">
    <text evidence="1">The sequence shown here is derived from an EMBL/GenBank/DDBJ whole genome shotgun (WGS) entry which is preliminary data.</text>
</comment>
<dbReference type="eggNOG" id="COG0834">
    <property type="taxonomic scope" value="Bacteria"/>
</dbReference>
<organism evidence="1 2">
    <name type="scientific">Alishewanella jeotgali KCTC 22429</name>
    <dbReference type="NCBI Taxonomy" id="1129374"/>
    <lineage>
        <taxon>Bacteria</taxon>
        <taxon>Pseudomonadati</taxon>
        <taxon>Pseudomonadota</taxon>
        <taxon>Gammaproteobacteria</taxon>
        <taxon>Alteromonadales</taxon>
        <taxon>Alteromonadaceae</taxon>
        <taxon>Alishewanella</taxon>
    </lineage>
</organism>
<accession>H3ZIV5</accession>
<dbReference type="PANTHER" id="PTHR38834:SF3">
    <property type="entry name" value="SOLUTE-BINDING PROTEIN FAMILY 3_N-TERMINAL DOMAIN-CONTAINING PROTEIN"/>
    <property type="match status" value="1"/>
</dbReference>
<evidence type="ECO:0000313" key="2">
    <source>
        <dbReference type="Proteomes" id="UP000012046"/>
    </source>
</evidence>
<protein>
    <submittedName>
        <fullName evidence="1">Amino acid ABC transporter periplasmic protein</fullName>
    </submittedName>
</protein>
<sequence length="267" mass="30478">MLKRLLPGLLCVLVYAELCGAEPAKDVVYLTEHSMPGTFLDAENQPAGPTVELVKELSRRMEQGGYYYLMPWARAMQRAQQTPRSILFETVRNAEREALFKWVGPVKFYDMYLYGPSDIAGLGLTAAELSQRYIACGYRGASYHAALETMGFDDDKNLVLMTRAGDCIQMLKLGRAELTPLNRLRHGERFSAFGIELAPLQPIRNVELYLAFSLDFSDEEIQRWQYQLDQMFLDGSVRRLYQQDFPEELINRLEQAAAKSLQRRGAN</sequence>
<dbReference type="PATRIC" id="fig|1129374.4.peg.3292"/>
<dbReference type="EMBL" id="AHTH01000055">
    <property type="protein sequence ID" value="EHR39424.1"/>
    <property type="molecule type" value="Genomic_DNA"/>
</dbReference>
<dbReference type="PANTHER" id="PTHR38834">
    <property type="entry name" value="PERIPLASMIC SUBSTRATE BINDING PROTEIN FAMILY 3"/>
    <property type="match status" value="1"/>
</dbReference>
<dbReference type="AlphaFoldDB" id="H3ZIV5"/>
<evidence type="ECO:0000313" key="1">
    <source>
        <dbReference type="EMBL" id="EHR39424.1"/>
    </source>
</evidence>
<dbReference type="Gene3D" id="3.40.190.10">
    <property type="entry name" value="Periplasmic binding protein-like II"/>
    <property type="match status" value="2"/>
</dbReference>
<dbReference type="SUPFAM" id="SSF53850">
    <property type="entry name" value="Periplasmic binding protein-like II"/>
    <property type="match status" value="1"/>
</dbReference>
<gene>
    <name evidence="1" type="ORF">AJE_16614</name>
</gene>
<proteinExistence type="predicted"/>
<reference evidence="1 2" key="1">
    <citation type="journal article" date="2012" name="J. Bacteriol.">
        <title>Genome Sequence of Extracellular-Protease-Producing Alishewanella jeotgali Isolated from Traditional Korean Fermented Seafood.</title>
        <authorList>
            <person name="Jung J."/>
            <person name="Chun J."/>
            <person name="Park W."/>
        </authorList>
    </citation>
    <scope>NUCLEOTIDE SEQUENCE [LARGE SCALE GENOMIC DNA]</scope>
    <source>
        <strain evidence="1 2">KCTC 22429</strain>
    </source>
</reference>
<dbReference type="RefSeq" id="WP_008951830.1">
    <property type="nucleotide sequence ID" value="NZ_AHTH01000055.1"/>
</dbReference>
<keyword evidence="2" id="KW-1185">Reference proteome</keyword>
<name>H3ZIV5_9ALTE</name>
<dbReference type="STRING" id="1129374.AJE_16614"/>
<dbReference type="Proteomes" id="UP000012046">
    <property type="component" value="Unassembled WGS sequence"/>
</dbReference>